<protein>
    <submittedName>
        <fullName evidence="2">Uncharacterized protein</fullName>
    </submittedName>
</protein>
<reference evidence="2" key="1">
    <citation type="journal article" date="2020" name="Stud. Mycol.">
        <title>101 Dothideomycetes genomes: a test case for predicting lifestyles and emergence of pathogens.</title>
        <authorList>
            <person name="Haridas S."/>
            <person name="Albert R."/>
            <person name="Binder M."/>
            <person name="Bloem J."/>
            <person name="Labutti K."/>
            <person name="Salamov A."/>
            <person name="Andreopoulos B."/>
            <person name="Baker S."/>
            <person name="Barry K."/>
            <person name="Bills G."/>
            <person name="Bluhm B."/>
            <person name="Cannon C."/>
            <person name="Castanera R."/>
            <person name="Culley D."/>
            <person name="Daum C."/>
            <person name="Ezra D."/>
            <person name="Gonzalez J."/>
            <person name="Henrissat B."/>
            <person name="Kuo A."/>
            <person name="Liang C."/>
            <person name="Lipzen A."/>
            <person name="Lutzoni F."/>
            <person name="Magnuson J."/>
            <person name="Mondo S."/>
            <person name="Nolan M."/>
            <person name="Ohm R."/>
            <person name="Pangilinan J."/>
            <person name="Park H.-J."/>
            <person name="Ramirez L."/>
            <person name="Alfaro M."/>
            <person name="Sun H."/>
            <person name="Tritt A."/>
            <person name="Yoshinaga Y."/>
            <person name="Zwiers L.-H."/>
            <person name="Turgeon B."/>
            <person name="Goodwin S."/>
            <person name="Spatafora J."/>
            <person name="Crous P."/>
            <person name="Grigoriev I."/>
        </authorList>
    </citation>
    <scope>NUCLEOTIDE SEQUENCE</scope>
    <source>
        <strain evidence="2">CBS 125425</strain>
    </source>
</reference>
<accession>A0A9P4QM85</accession>
<dbReference type="Proteomes" id="UP000799444">
    <property type="component" value="Unassembled WGS sequence"/>
</dbReference>
<evidence type="ECO:0000256" key="1">
    <source>
        <dbReference type="SAM" id="MobiDB-lite"/>
    </source>
</evidence>
<feature type="region of interest" description="Disordered" evidence="1">
    <location>
        <begin position="1"/>
        <end position="82"/>
    </location>
</feature>
<name>A0A9P4QM85_9PLEO</name>
<dbReference type="EMBL" id="ML996332">
    <property type="protein sequence ID" value="KAF2727446.1"/>
    <property type="molecule type" value="Genomic_DNA"/>
</dbReference>
<gene>
    <name evidence="2" type="ORF">EJ04DRAFT_582036</name>
</gene>
<feature type="compositionally biased region" description="Low complexity" evidence="1">
    <location>
        <begin position="53"/>
        <end position="70"/>
    </location>
</feature>
<evidence type="ECO:0000313" key="2">
    <source>
        <dbReference type="EMBL" id="KAF2727446.1"/>
    </source>
</evidence>
<keyword evidence="3" id="KW-1185">Reference proteome</keyword>
<comment type="caution">
    <text evidence="2">The sequence shown here is derived from an EMBL/GenBank/DDBJ whole genome shotgun (WGS) entry which is preliminary data.</text>
</comment>
<dbReference type="AlphaFoldDB" id="A0A9P4QM85"/>
<feature type="compositionally biased region" description="Low complexity" evidence="1">
    <location>
        <begin position="31"/>
        <end position="42"/>
    </location>
</feature>
<evidence type="ECO:0000313" key="3">
    <source>
        <dbReference type="Proteomes" id="UP000799444"/>
    </source>
</evidence>
<sequence>MTSPQKVPNQPHTMTSPQKPHGDPLPGVHLFSRPFARRSSSSQHSETTELQRQLADLQSQLQHQSQQADAAKARAHQAEQREKEIRDLAQRFWKEEWSAKSGMRDYMLACSEKRYVDDIEERILHEYGGLFKGGDGGSG</sequence>
<proteinExistence type="predicted"/>
<feature type="compositionally biased region" description="Polar residues" evidence="1">
    <location>
        <begin position="1"/>
        <end position="18"/>
    </location>
</feature>
<organism evidence="2 3">
    <name type="scientific">Polyplosphaeria fusca</name>
    <dbReference type="NCBI Taxonomy" id="682080"/>
    <lineage>
        <taxon>Eukaryota</taxon>
        <taxon>Fungi</taxon>
        <taxon>Dikarya</taxon>
        <taxon>Ascomycota</taxon>
        <taxon>Pezizomycotina</taxon>
        <taxon>Dothideomycetes</taxon>
        <taxon>Pleosporomycetidae</taxon>
        <taxon>Pleosporales</taxon>
        <taxon>Tetraplosphaeriaceae</taxon>
        <taxon>Polyplosphaeria</taxon>
    </lineage>
</organism>
<dbReference type="OrthoDB" id="3800442at2759"/>